<dbReference type="AlphaFoldDB" id="A0A9P6DKE0"/>
<protein>
    <submittedName>
        <fullName evidence="1">Uncharacterized protein</fullName>
    </submittedName>
</protein>
<sequence>MPFAKALSSNSDGTSHGVADPLLIDEELRYRKEIPVNQFVEHMLYYSLGDRIDHRILEELCDAKETRGLLDEFCSQADQTNRHEPFANLANHFLDYRNPSGLTSCRNDLTFIQDSVAERKPDVVLVSTKSPQFEYGAELARGPEVGFYWNDVYCSVEFTVTITETEKEAEAVMRSAMHYRRGTGLNYRNFAILFSSSSKIACLAARNPIPGQIENEIPHHTVLATSIVPACWRNSRAMKLTFKFENYLAILRTLPNAYDFAIETFLAYMQPITAHGSALLPYVITNSKTASGSRRRRRHALRDVC</sequence>
<evidence type="ECO:0000313" key="2">
    <source>
        <dbReference type="Proteomes" id="UP000886523"/>
    </source>
</evidence>
<gene>
    <name evidence="1" type="ORF">BS47DRAFT_1385686</name>
</gene>
<dbReference type="OrthoDB" id="5569250at2759"/>
<organism evidence="1 2">
    <name type="scientific">Hydnum rufescens UP504</name>
    <dbReference type="NCBI Taxonomy" id="1448309"/>
    <lineage>
        <taxon>Eukaryota</taxon>
        <taxon>Fungi</taxon>
        <taxon>Dikarya</taxon>
        <taxon>Basidiomycota</taxon>
        <taxon>Agaricomycotina</taxon>
        <taxon>Agaricomycetes</taxon>
        <taxon>Cantharellales</taxon>
        <taxon>Hydnaceae</taxon>
        <taxon>Hydnum</taxon>
    </lineage>
</organism>
<name>A0A9P6DKE0_9AGAM</name>
<accession>A0A9P6DKE0</accession>
<comment type="caution">
    <text evidence="1">The sequence shown here is derived from an EMBL/GenBank/DDBJ whole genome shotgun (WGS) entry which is preliminary data.</text>
</comment>
<reference evidence="1" key="1">
    <citation type="journal article" date="2020" name="Nat. Commun.">
        <title>Large-scale genome sequencing of mycorrhizal fungi provides insights into the early evolution of symbiotic traits.</title>
        <authorList>
            <person name="Miyauchi S."/>
            <person name="Kiss E."/>
            <person name="Kuo A."/>
            <person name="Drula E."/>
            <person name="Kohler A."/>
            <person name="Sanchez-Garcia M."/>
            <person name="Morin E."/>
            <person name="Andreopoulos B."/>
            <person name="Barry K.W."/>
            <person name="Bonito G."/>
            <person name="Buee M."/>
            <person name="Carver A."/>
            <person name="Chen C."/>
            <person name="Cichocki N."/>
            <person name="Clum A."/>
            <person name="Culley D."/>
            <person name="Crous P.W."/>
            <person name="Fauchery L."/>
            <person name="Girlanda M."/>
            <person name="Hayes R.D."/>
            <person name="Keri Z."/>
            <person name="LaButti K."/>
            <person name="Lipzen A."/>
            <person name="Lombard V."/>
            <person name="Magnuson J."/>
            <person name="Maillard F."/>
            <person name="Murat C."/>
            <person name="Nolan M."/>
            <person name="Ohm R.A."/>
            <person name="Pangilinan J."/>
            <person name="Pereira M.F."/>
            <person name="Perotto S."/>
            <person name="Peter M."/>
            <person name="Pfister S."/>
            <person name="Riley R."/>
            <person name="Sitrit Y."/>
            <person name="Stielow J.B."/>
            <person name="Szollosi G."/>
            <person name="Zifcakova L."/>
            <person name="Stursova M."/>
            <person name="Spatafora J.W."/>
            <person name="Tedersoo L."/>
            <person name="Vaario L.M."/>
            <person name="Yamada A."/>
            <person name="Yan M."/>
            <person name="Wang P."/>
            <person name="Xu J."/>
            <person name="Bruns T."/>
            <person name="Baldrian P."/>
            <person name="Vilgalys R."/>
            <person name="Dunand C."/>
            <person name="Henrissat B."/>
            <person name="Grigoriev I.V."/>
            <person name="Hibbett D."/>
            <person name="Nagy L.G."/>
            <person name="Martin F.M."/>
        </authorList>
    </citation>
    <scope>NUCLEOTIDE SEQUENCE</scope>
    <source>
        <strain evidence="1">UP504</strain>
    </source>
</reference>
<evidence type="ECO:0000313" key="1">
    <source>
        <dbReference type="EMBL" id="KAF9506106.1"/>
    </source>
</evidence>
<dbReference type="Proteomes" id="UP000886523">
    <property type="component" value="Unassembled WGS sequence"/>
</dbReference>
<keyword evidence="2" id="KW-1185">Reference proteome</keyword>
<proteinExistence type="predicted"/>
<dbReference type="EMBL" id="MU129123">
    <property type="protein sequence ID" value="KAF9506106.1"/>
    <property type="molecule type" value="Genomic_DNA"/>
</dbReference>